<evidence type="ECO:0000259" key="8">
    <source>
        <dbReference type="Pfam" id="PF07219"/>
    </source>
</evidence>
<dbReference type="Proteomes" id="UP000647424">
    <property type="component" value="Unassembled WGS sequence"/>
</dbReference>
<accession>A0A927FD71</accession>
<gene>
    <name evidence="9" type="ORF">IC609_01615</name>
</gene>
<dbReference type="InterPro" id="IPR005254">
    <property type="entry name" value="Heme_biosyn_assoc_TPR_pro"/>
</dbReference>
<evidence type="ECO:0000256" key="1">
    <source>
        <dbReference type="ARBA" id="ARBA00004141"/>
    </source>
</evidence>
<feature type="transmembrane region" description="Helical" evidence="7">
    <location>
        <begin position="41"/>
        <end position="62"/>
    </location>
</feature>
<dbReference type="AlphaFoldDB" id="A0A927FD71"/>
<keyword evidence="3" id="KW-1003">Cell membrane</keyword>
<organism evidence="9 10">
    <name type="scientific">Limnohabitans radicicola</name>
    <dbReference type="NCBI Taxonomy" id="2771427"/>
    <lineage>
        <taxon>Bacteria</taxon>
        <taxon>Pseudomonadati</taxon>
        <taxon>Pseudomonadota</taxon>
        <taxon>Betaproteobacteria</taxon>
        <taxon>Burkholderiales</taxon>
        <taxon>Comamonadaceae</taxon>
        <taxon>Limnohabitans</taxon>
    </lineage>
</organism>
<feature type="domain" description="HemY N-terminal" evidence="8">
    <location>
        <begin position="26"/>
        <end position="116"/>
    </location>
</feature>
<evidence type="ECO:0000256" key="6">
    <source>
        <dbReference type="ARBA" id="ARBA00023136"/>
    </source>
</evidence>
<proteinExistence type="predicted"/>
<dbReference type="Pfam" id="PF07219">
    <property type="entry name" value="HemY_N"/>
    <property type="match status" value="1"/>
</dbReference>
<comment type="subcellular location">
    <subcellularLocation>
        <location evidence="2">Cell membrane</location>
    </subcellularLocation>
    <subcellularLocation>
        <location evidence="1">Membrane</location>
        <topology evidence="1">Multi-pass membrane protein</topology>
    </subcellularLocation>
</comment>
<keyword evidence="6 7" id="KW-0472">Membrane</keyword>
<keyword evidence="4 7" id="KW-0812">Transmembrane</keyword>
<evidence type="ECO:0000256" key="4">
    <source>
        <dbReference type="ARBA" id="ARBA00022692"/>
    </source>
</evidence>
<reference evidence="9" key="1">
    <citation type="submission" date="2020-09" db="EMBL/GenBank/DDBJ databases">
        <title>Genome seq and assembly of Limnohabitants sp.</title>
        <authorList>
            <person name="Chhetri G."/>
        </authorList>
    </citation>
    <scope>NUCLEOTIDE SEQUENCE</scope>
    <source>
        <strain evidence="9">JUR4</strain>
    </source>
</reference>
<dbReference type="InterPro" id="IPR010817">
    <property type="entry name" value="HemY_N"/>
</dbReference>
<dbReference type="NCBIfam" id="TIGR00540">
    <property type="entry name" value="TPR_hemY_coli"/>
    <property type="match status" value="1"/>
</dbReference>
<keyword evidence="10" id="KW-1185">Reference proteome</keyword>
<protein>
    <submittedName>
        <fullName evidence="9">Heme biosynthesis protein HemY</fullName>
    </submittedName>
</protein>
<dbReference type="RefSeq" id="WP_191817708.1">
    <property type="nucleotide sequence ID" value="NZ_JACYFT010000001.1"/>
</dbReference>
<evidence type="ECO:0000313" key="10">
    <source>
        <dbReference type="Proteomes" id="UP000647424"/>
    </source>
</evidence>
<evidence type="ECO:0000256" key="5">
    <source>
        <dbReference type="ARBA" id="ARBA00022989"/>
    </source>
</evidence>
<evidence type="ECO:0000256" key="2">
    <source>
        <dbReference type="ARBA" id="ARBA00004236"/>
    </source>
</evidence>
<dbReference type="GO" id="GO:0005886">
    <property type="term" value="C:plasma membrane"/>
    <property type="evidence" value="ECO:0007669"/>
    <property type="project" value="UniProtKB-SubCell"/>
</dbReference>
<comment type="caution">
    <text evidence="9">The sequence shown here is derived from an EMBL/GenBank/DDBJ whole genome shotgun (WGS) entry which is preliminary data.</text>
</comment>
<name>A0A927FD71_9BURK</name>
<dbReference type="EMBL" id="JACYFT010000001">
    <property type="protein sequence ID" value="MBD8049224.1"/>
    <property type="molecule type" value="Genomic_DNA"/>
</dbReference>
<evidence type="ECO:0000313" key="9">
    <source>
        <dbReference type="EMBL" id="MBD8049224.1"/>
    </source>
</evidence>
<evidence type="ECO:0000256" key="3">
    <source>
        <dbReference type="ARBA" id="ARBA00022475"/>
    </source>
</evidence>
<evidence type="ECO:0000256" key="7">
    <source>
        <dbReference type="SAM" id="Phobius"/>
    </source>
</evidence>
<keyword evidence="5 7" id="KW-1133">Transmembrane helix</keyword>
<sequence>MRAALWLMGLFALAVAGAWLAGNNHGTVAVFLSPYRIDVSLNLVLLCLGGLVFVLLLVQRALSALLSLPREARRWRLQQKERAAHAALLDAMGHFMAGRFLRARKSAEAVLEREASLNAADQKLAHSVTLRSMAHVMVAESAHALQDKGLREIHLAQAQQEAERASGADRQTLLDGIALRAARWLIDDRDANASLAQLRQLPTSVARRTVAMRLHLKAARLAGKPEQALDTALLLAKHRAFSPAASQSLVRGLVQELIGSAHDDKALEKLWLSLPPAQRGLTEVATDAAVRLVQLGGSKAQARQWLLPVWEAMQSAQPVWSAEAMQRLVRGVQATLADAQSADGRPWLARIEAAQQARPSEPHLQYLAGMACQRHQLWGKAQTLLAQSVKGLQDPLMRRQAWCALAELAEQRQDTAAAMQAWKEAAQVR</sequence>
<dbReference type="GO" id="GO:0042168">
    <property type="term" value="P:heme metabolic process"/>
    <property type="evidence" value="ECO:0007669"/>
    <property type="project" value="InterPro"/>
</dbReference>